<dbReference type="InterPro" id="IPR009617">
    <property type="entry name" value="Seipin"/>
</dbReference>
<proteinExistence type="predicted"/>
<dbReference type="AlphaFoldDB" id="A0A427XHG8"/>
<keyword evidence="2 8" id="KW-0812">Transmembrane</keyword>
<gene>
    <name evidence="9" type="ORF">EHS24_002623</name>
</gene>
<dbReference type="CDD" id="cd23995">
    <property type="entry name" value="Seipin_BSCL2_like"/>
    <property type="match status" value="1"/>
</dbReference>
<dbReference type="EMBL" id="RSCE01000013">
    <property type="protein sequence ID" value="RSH78164.1"/>
    <property type="molecule type" value="Genomic_DNA"/>
</dbReference>
<name>A0A427XHG8_9TREE</name>
<keyword evidence="10" id="KW-1185">Reference proteome</keyword>
<organism evidence="9 10">
    <name type="scientific">Apiotrichum porosum</name>
    <dbReference type="NCBI Taxonomy" id="105984"/>
    <lineage>
        <taxon>Eukaryota</taxon>
        <taxon>Fungi</taxon>
        <taxon>Dikarya</taxon>
        <taxon>Basidiomycota</taxon>
        <taxon>Agaricomycotina</taxon>
        <taxon>Tremellomycetes</taxon>
        <taxon>Trichosporonales</taxon>
        <taxon>Trichosporonaceae</taxon>
        <taxon>Apiotrichum</taxon>
    </lineage>
</organism>
<feature type="transmembrane region" description="Helical" evidence="8">
    <location>
        <begin position="322"/>
        <end position="345"/>
    </location>
</feature>
<dbReference type="OrthoDB" id="2593582at2759"/>
<evidence type="ECO:0000256" key="8">
    <source>
        <dbReference type="SAM" id="Phobius"/>
    </source>
</evidence>
<dbReference type="Proteomes" id="UP000279236">
    <property type="component" value="Unassembled WGS sequence"/>
</dbReference>
<keyword evidence="6 8" id="KW-0472">Membrane</keyword>
<comment type="caution">
    <text evidence="9">The sequence shown here is derived from an EMBL/GenBank/DDBJ whole genome shotgun (WGS) entry which is preliminary data.</text>
</comment>
<evidence type="ECO:0000313" key="10">
    <source>
        <dbReference type="Proteomes" id="UP000279236"/>
    </source>
</evidence>
<sequence>MSSPARRDGRRVAATPRRQPARRVRTPQPPNSDFVEFLHSLLDIAFTPITYPLRLIRDILTSPLTISVVLKAVLVVVLVVSSAVFSFLAVGAFWWSWGTGGNVEVEGWLVYGSRTHRTPHALLALPLDRFQEDLPYDVQVELELVRPNRDSDDMGNFMVTLELRSHRSPETVIIRASQPSLPPPPLPPSVVYVPSLPTRLIPPCLLPWPFRGLCPSRLLGYSGVPTAKIKERRRKGTLASPARGNEVVLLTKELVEGATVLPGRGDHTVGAAFVSIGREDEDMGSRFYHEVKTTGWVVVRFIPHPTGIRWLLTSNPIPPLILLPPLSLTLTISSALIGFIIISWFGRSSAAKKNASTKHGKGKASPSPKVSPSHSARDSPRRTSFTESDREKYAHHARAWADLEDRHDEGSVRVVSPTRVHAIDTPDHPFSPTASSVSASASGDGDTFSTASVSVSNSVAGETATDSGSATGTGTHETGEGSATETETGDETESWESGIEH</sequence>
<evidence type="ECO:0000256" key="2">
    <source>
        <dbReference type="ARBA" id="ARBA00022692"/>
    </source>
</evidence>
<keyword evidence="4 8" id="KW-1133">Transmembrane helix</keyword>
<accession>A0A427XHG8</accession>
<dbReference type="GeneID" id="39587166"/>
<evidence type="ECO:0000256" key="3">
    <source>
        <dbReference type="ARBA" id="ARBA00022824"/>
    </source>
</evidence>
<dbReference type="GO" id="GO:0005789">
    <property type="term" value="C:endoplasmic reticulum membrane"/>
    <property type="evidence" value="ECO:0007669"/>
    <property type="project" value="UniProtKB-SubCell"/>
</dbReference>
<dbReference type="GO" id="GO:0140042">
    <property type="term" value="P:lipid droplet formation"/>
    <property type="evidence" value="ECO:0007669"/>
    <property type="project" value="UniProtKB-ARBA"/>
</dbReference>
<evidence type="ECO:0000256" key="7">
    <source>
        <dbReference type="SAM" id="MobiDB-lite"/>
    </source>
</evidence>
<feature type="compositionally biased region" description="Basic and acidic residues" evidence="7">
    <location>
        <begin position="1"/>
        <end position="11"/>
    </location>
</feature>
<evidence type="ECO:0008006" key="11">
    <source>
        <dbReference type="Google" id="ProtNLM"/>
    </source>
</evidence>
<protein>
    <recommendedName>
        <fullName evidence="11">Seipin</fullName>
    </recommendedName>
</protein>
<dbReference type="Pfam" id="PF06775">
    <property type="entry name" value="Seipin"/>
    <property type="match status" value="1"/>
</dbReference>
<comment type="subcellular location">
    <subcellularLocation>
        <location evidence="1">Endoplasmic reticulum membrane</location>
        <topology evidence="1">Multi-pass membrane protein</topology>
    </subcellularLocation>
</comment>
<evidence type="ECO:0000256" key="1">
    <source>
        <dbReference type="ARBA" id="ARBA00004477"/>
    </source>
</evidence>
<evidence type="ECO:0000313" key="9">
    <source>
        <dbReference type="EMBL" id="RSH78164.1"/>
    </source>
</evidence>
<keyword evidence="5" id="KW-0443">Lipid metabolism</keyword>
<evidence type="ECO:0000256" key="4">
    <source>
        <dbReference type="ARBA" id="ARBA00022989"/>
    </source>
</evidence>
<feature type="transmembrane region" description="Helical" evidence="8">
    <location>
        <begin position="68"/>
        <end position="95"/>
    </location>
</feature>
<feature type="compositionally biased region" description="Low complexity" evidence="7">
    <location>
        <begin position="452"/>
        <end position="486"/>
    </location>
</feature>
<dbReference type="STRING" id="105984.A0A427XHG8"/>
<feature type="region of interest" description="Disordered" evidence="7">
    <location>
        <begin position="1"/>
        <end position="29"/>
    </location>
</feature>
<dbReference type="GO" id="GO:0006629">
    <property type="term" value="P:lipid metabolic process"/>
    <property type="evidence" value="ECO:0007669"/>
    <property type="project" value="UniProtKB-KW"/>
</dbReference>
<evidence type="ECO:0000256" key="6">
    <source>
        <dbReference type="ARBA" id="ARBA00023136"/>
    </source>
</evidence>
<evidence type="ECO:0000256" key="5">
    <source>
        <dbReference type="ARBA" id="ARBA00023098"/>
    </source>
</evidence>
<feature type="region of interest" description="Disordered" evidence="7">
    <location>
        <begin position="355"/>
        <end position="393"/>
    </location>
</feature>
<dbReference type="RefSeq" id="XP_028473311.1">
    <property type="nucleotide sequence ID" value="XM_028618355.1"/>
</dbReference>
<reference evidence="9 10" key="1">
    <citation type="submission" date="2018-11" db="EMBL/GenBank/DDBJ databases">
        <title>Genome sequence of Apiotrichum porosum DSM 27194.</title>
        <authorList>
            <person name="Aliyu H."/>
            <person name="Gorte O."/>
            <person name="Ochsenreither K."/>
        </authorList>
    </citation>
    <scope>NUCLEOTIDE SEQUENCE [LARGE SCALE GENOMIC DNA]</scope>
    <source>
        <strain evidence="9 10">DSM 27194</strain>
    </source>
</reference>
<keyword evidence="3" id="KW-0256">Endoplasmic reticulum</keyword>
<feature type="region of interest" description="Disordered" evidence="7">
    <location>
        <begin position="422"/>
        <end position="501"/>
    </location>
</feature>